<dbReference type="SUPFAM" id="SSF48452">
    <property type="entry name" value="TPR-like"/>
    <property type="match status" value="1"/>
</dbReference>
<dbReference type="InterPro" id="IPR019734">
    <property type="entry name" value="TPR_rpt"/>
</dbReference>
<dbReference type="AlphaFoldDB" id="A0A3B6VK72"/>
<protein>
    <submittedName>
        <fullName evidence="2">TPR domain-containing protein</fullName>
    </submittedName>
</protein>
<dbReference type="PANTHER" id="PTHR12558">
    <property type="entry name" value="CELL DIVISION CYCLE 16,23,27"/>
    <property type="match status" value="1"/>
</dbReference>
<feature type="repeat" description="TPR" evidence="1">
    <location>
        <begin position="75"/>
        <end position="108"/>
    </location>
</feature>
<sequence>MSINTKATKLSNLAEELLKKGINTEAVEALKRSIRLSNGEDMKSYLKIAITLFNNGDYEHAKVFLNTFLEYWMAAEAYFILGSISKKECKLQEAFEHYKKGVALYNGNDLVPYYEFLSLCSVLKEEDKGIDTAKYILKIDNRDRIALVFLANYFFANNKYKEAMKFYEVLVDNNLADYNDYHYYGVCLHELKDYKRAENMYLQALEMYPADSPETIALKNLRNRKLEDNYPNIEKSKKEYLENIKHSPKSSDYFHLGNIEFINGNYDKASEFYSKAKEIYLDKVCV</sequence>
<name>A0A3B6VK72_BRAPL</name>
<gene>
    <name evidence="2" type="ORF">BPP43_04530</name>
</gene>
<dbReference type="RefSeq" id="WP_013245043.1">
    <property type="nucleotide sequence ID" value="NC_019908.1"/>
</dbReference>
<dbReference type="PROSITE" id="PS50005">
    <property type="entry name" value="TPR"/>
    <property type="match status" value="3"/>
</dbReference>
<reference evidence="2 3" key="1">
    <citation type="journal article" date="2013" name="Genome Announc.">
        <title>Complete Genome Sequence of the Porcine Strain Brachyspira pilosicoli P43/6/78(T.).</title>
        <authorList>
            <person name="Lin C."/>
            <person name="den Bakker H.C."/>
            <person name="Suzuki H."/>
            <person name="Lefebure T."/>
            <person name="Ponnala L."/>
            <person name="Sun Q."/>
            <person name="Stanhope M.J."/>
            <person name="Wiedmann M."/>
            <person name="Duhamel G.E."/>
        </authorList>
    </citation>
    <scope>NUCLEOTIDE SEQUENCE [LARGE SCALE GENOMIC DNA]</scope>
    <source>
        <strain evidence="2 3">P43/6/78</strain>
    </source>
</reference>
<dbReference type="Pfam" id="PF13181">
    <property type="entry name" value="TPR_8"/>
    <property type="match status" value="2"/>
</dbReference>
<evidence type="ECO:0000313" key="2">
    <source>
        <dbReference type="EMBL" id="AGA66178.1"/>
    </source>
</evidence>
<dbReference type="EMBL" id="CP002873">
    <property type="protein sequence ID" value="AGA66178.1"/>
    <property type="molecule type" value="Genomic_DNA"/>
</dbReference>
<proteinExistence type="predicted"/>
<keyword evidence="3" id="KW-1185">Reference proteome</keyword>
<dbReference type="PANTHER" id="PTHR12558:SF13">
    <property type="entry name" value="CELL DIVISION CYCLE PROTEIN 27 HOMOLOG"/>
    <property type="match status" value="1"/>
</dbReference>
<feature type="repeat" description="TPR" evidence="1">
    <location>
        <begin position="178"/>
        <end position="211"/>
    </location>
</feature>
<organism evidence="2 3">
    <name type="scientific">Brachyspira pilosicoli P43/6/78</name>
    <dbReference type="NCBI Taxonomy" id="1042417"/>
    <lineage>
        <taxon>Bacteria</taxon>
        <taxon>Pseudomonadati</taxon>
        <taxon>Spirochaetota</taxon>
        <taxon>Spirochaetia</taxon>
        <taxon>Brachyspirales</taxon>
        <taxon>Brachyspiraceae</taxon>
        <taxon>Brachyspira</taxon>
    </lineage>
</organism>
<dbReference type="InterPro" id="IPR011990">
    <property type="entry name" value="TPR-like_helical_dom_sf"/>
</dbReference>
<dbReference type="GeneID" id="56440668"/>
<feature type="repeat" description="TPR" evidence="1">
    <location>
        <begin position="250"/>
        <end position="283"/>
    </location>
</feature>
<evidence type="ECO:0000313" key="3">
    <source>
        <dbReference type="Proteomes" id="UP000010793"/>
    </source>
</evidence>
<dbReference type="KEGG" id="bpip:BPP43_04530"/>
<keyword evidence="1" id="KW-0802">TPR repeat</keyword>
<dbReference type="Gene3D" id="1.25.40.10">
    <property type="entry name" value="Tetratricopeptide repeat domain"/>
    <property type="match status" value="2"/>
</dbReference>
<dbReference type="SMART" id="SM00028">
    <property type="entry name" value="TPR"/>
    <property type="match status" value="5"/>
</dbReference>
<dbReference type="Proteomes" id="UP000010793">
    <property type="component" value="Chromosome"/>
</dbReference>
<accession>A0A3B6VK72</accession>
<evidence type="ECO:0000256" key="1">
    <source>
        <dbReference type="PROSITE-ProRule" id="PRU00339"/>
    </source>
</evidence>